<gene>
    <name evidence="1" type="ORF">BBV17_19785</name>
</gene>
<protein>
    <submittedName>
        <fullName evidence="1">Uncharacterized protein</fullName>
    </submittedName>
</protein>
<accession>A0ABX3CQZ0</accession>
<dbReference type="Proteomes" id="UP000180194">
    <property type="component" value="Unassembled WGS sequence"/>
</dbReference>
<sequence length="69" mass="7819">MECYASANIPFYQKSIRPAIAFFSLMPDLGDCRYLNWIINSGSDGLKIKCTKDDKKFDYLGICICLGEL</sequence>
<keyword evidence="2" id="KW-1185">Reference proteome</keyword>
<reference evidence="1 2" key="1">
    <citation type="submission" date="2016-07" db="EMBL/GenBank/DDBJ databases">
        <title>Bacillus oceanisediminis whole genome.</title>
        <authorList>
            <person name="Pal Y."/>
            <person name="Verma A."/>
            <person name="Mual P."/>
            <person name="Srinivasan K."/>
        </authorList>
    </citation>
    <scope>NUCLEOTIDE SEQUENCE [LARGE SCALE GENOMIC DNA]</scope>
    <source>
        <strain evidence="1 2">Bhandara28</strain>
    </source>
</reference>
<proteinExistence type="predicted"/>
<organism evidence="1 2">
    <name type="scientific">Cytobacillus oceanisediminis</name>
    <dbReference type="NCBI Taxonomy" id="665099"/>
    <lineage>
        <taxon>Bacteria</taxon>
        <taxon>Bacillati</taxon>
        <taxon>Bacillota</taxon>
        <taxon>Bacilli</taxon>
        <taxon>Bacillales</taxon>
        <taxon>Bacillaceae</taxon>
        <taxon>Cytobacillus</taxon>
    </lineage>
</organism>
<dbReference type="EMBL" id="MBRJ01000025">
    <property type="protein sequence ID" value="OHX47685.1"/>
    <property type="molecule type" value="Genomic_DNA"/>
</dbReference>
<comment type="caution">
    <text evidence="1">The sequence shown here is derived from an EMBL/GenBank/DDBJ whole genome shotgun (WGS) entry which is preliminary data.</text>
</comment>
<evidence type="ECO:0000313" key="2">
    <source>
        <dbReference type="Proteomes" id="UP000180194"/>
    </source>
</evidence>
<evidence type="ECO:0000313" key="1">
    <source>
        <dbReference type="EMBL" id="OHX47685.1"/>
    </source>
</evidence>
<name>A0ABX3CQZ0_9BACI</name>